<evidence type="ECO:0000313" key="2">
    <source>
        <dbReference type="Proteomes" id="UP000541444"/>
    </source>
</evidence>
<comment type="caution">
    <text evidence="1">The sequence shown here is derived from an EMBL/GenBank/DDBJ whole genome shotgun (WGS) entry which is preliminary data.</text>
</comment>
<dbReference type="Proteomes" id="UP000541444">
    <property type="component" value="Unassembled WGS sequence"/>
</dbReference>
<dbReference type="SUPFAM" id="SSF54593">
    <property type="entry name" value="Glyoxalase/Bleomycin resistance protein/Dihydroxybiphenyl dioxygenase"/>
    <property type="match status" value="1"/>
</dbReference>
<dbReference type="PANTHER" id="PTHR46142:SF3">
    <property type="entry name" value="F18B13.24 PROTEIN"/>
    <property type="match status" value="1"/>
</dbReference>
<proteinExistence type="predicted"/>
<name>A0A7J7MCX1_9MAGN</name>
<evidence type="ECO:0008006" key="3">
    <source>
        <dbReference type="Google" id="ProtNLM"/>
    </source>
</evidence>
<sequence>MNQDVKINVPEFDGKTDGDRFIDWFNQIDRVLAFKCYGDPRAVTLIETKLTWKTCHMRRECPNPNNHIALLIHDHIDVAFHQIWGDMDEETFTAVRYFRENISTFLDVSEGFYCESMAAVEMRLEEMGIKFIQRTVEEGGICVDQLFFHDPDGSMIEICNCDNLPVIPLSGEPVRSCSRINFKKHQQQILQQKQQQQQSLVVQQCRVAHVKEDFLPCVGEQ</sequence>
<dbReference type="PANTHER" id="PTHR46142">
    <property type="match status" value="1"/>
</dbReference>
<organism evidence="1 2">
    <name type="scientific">Kingdonia uniflora</name>
    <dbReference type="NCBI Taxonomy" id="39325"/>
    <lineage>
        <taxon>Eukaryota</taxon>
        <taxon>Viridiplantae</taxon>
        <taxon>Streptophyta</taxon>
        <taxon>Embryophyta</taxon>
        <taxon>Tracheophyta</taxon>
        <taxon>Spermatophyta</taxon>
        <taxon>Magnoliopsida</taxon>
        <taxon>Ranunculales</taxon>
        <taxon>Circaeasteraceae</taxon>
        <taxon>Kingdonia</taxon>
    </lineage>
</organism>
<dbReference type="Gene3D" id="3.10.180.10">
    <property type="entry name" value="2,3-Dihydroxybiphenyl 1,2-Dioxygenase, domain 1"/>
    <property type="match status" value="1"/>
</dbReference>
<protein>
    <recommendedName>
        <fullName evidence="3">VOC domain-containing protein</fullName>
    </recommendedName>
</protein>
<dbReference type="OrthoDB" id="16820at2759"/>
<evidence type="ECO:0000313" key="1">
    <source>
        <dbReference type="EMBL" id="KAF6152721.1"/>
    </source>
</evidence>
<gene>
    <name evidence="1" type="ORF">GIB67_021381</name>
</gene>
<dbReference type="EMBL" id="JACGCM010001615">
    <property type="protein sequence ID" value="KAF6152721.1"/>
    <property type="molecule type" value="Genomic_DNA"/>
</dbReference>
<keyword evidence="2" id="KW-1185">Reference proteome</keyword>
<dbReference type="InterPro" id="IPR029068">
    <property type="entry name" value="Glyas_Bleomycin-R_OHBP_Dase"/>
</dbReference>
<reference evidence="1 2" key="1">
    <citation type="journal article" date="2020" name="IScience">
        <title>Genome Sequencing of the Endangered Kingdonia uniflora (Circaeasteraceae, Ranunculales) Reveals Potential Mechanisms of Evolutionary Specialization.</title>
        <authorList>
            <person name="Sun Y."/>
            <person name="Deng T."/>
            <person name="Zhang A."/>
            <person name="Moore M.J."/>
            <person name="Landis J.B."/>
            <person name="Lin N."/>
            <person name="Zhang H."/>
            <person name="Zhang X."/>
            <person name="Huang J."/>
            <person name="Zhang X."/>
            <person name="Sun H."/>
            <person name="Wang H."/>
        </authorList>
    </citation>
    <scope>NUCLEOTIDE SEQUENCE [LARGE SCALE GENOMIC DNA]</scope>
    <source>
        <strain evidence="1">TB1705</strain>
        <tissue evidence="1">Leaf</tissue>
    </source>
</reference>
<accession>A0A7J7MCX1</accession>
<dbReference type="AlphaFoldDB" id="A0A7J7MCX1"/>